<dbReference type="RefSeq" id="XP_052949628.1">
    <property type="nucleotide sequence ID" value="XM_053087913.1"/>
</dbReference>
<dbReference type="InterPro" id="IPR004827">
    <property type="entry name" value="bZIP"/>
</dbReference>
<feature type="compositionally biased region" description="Low complexity" evidence="1">
    <location>
        <begin position="1322"/>
        <end position="1343"/>
    </location>
</feature>
<feature type="region of interest" description="Disordered" evidence="1">
    <location>
        <begin position="1090"/>
        <end position="1466"/>
    </location>
</feature>
<feature type="compositionally biased region" description="Low complexity" evidence="1">
    <location>
        <begin position="209"/>
        <end position="225"/>
    </location>
</feature>
<feature type="compositionally biased region" description="Basic and acidic residues" evidence="1">
    <location>
        <begin position="1119"/>
        <end position="1157"/>
    </location>
</feature>
<dbReference type="PROSITE" id="PS00036">
    <property type="entry name" value="BZIP_BASIC"/>
    <property type="match status" value="2"/>
</dbReference>
<feature type="region of interest" description="Disordered" evidence="1">
    <location>
        <begin position="412"/>
        <end position="458"/>
    </location>
</feature>
<feature type="region of interest" description="Disordered" evidence="1">
    <location>
        <begin position="533"/>
        <end position="552"/>
    </location>
</feature>
<feature type="compositionally biased region" description="Polar residues" evidence="1">
    <location>
        <begin position="1349"/>
        <end position="1366"/>
    </location>
</feature>
<dbReference type="EMBL" id="JAKWFO010000001">
    <property type="protein sequence ID" value="KAI9639851.1"/>
    <property type="molecule type" value="Genomic_DNA"/>
</dbReference>
<organism evidence="3 4">
    <name type="scientific">Dioszegia hungarica</name>
    <dbReference type="NCBI Taxonomy" id="4972"/>
    <lineage>
        <taxon>Eukaryota</taxon>
        <taxon>Fungi</taxon>
        <taxon>Dikarya</taxon>
        <taxon>Basidiomycota</taxon>
        <taxon>Agaricomycotina</taxon>
        <taxon>Tremellomycetes</taxon>
        <taxon>Tremellales</taxon>
        <taxon>Bulleribasidiaceae</taxon>
        <taxon>Dioszegia</taxon>
    </lineage>
</organism>
<feature type="compositionally biased region" description="Basic and acidic residues" evidence="1">
    <location>
        <begin position="1172"/>
        <end position="1188"/>
    </location>
</feature>
<dbReference type="GeneID" id="77727118"/>
<dbReference type="SMART" id="SM00338">
    <property type="entry name" value="BRLZ"/>
    <property type="match status" value="1"/>
</dbReference>
<accession>A0AA38HHJ4</accession>
<feature type="compositionally biased region" description="Low complexity" evidence="1">
    <location>
        <begin position="1238"/>
        <end position="1263"/>
    </location>
</feature>
<feature type="region of interest" description="Disordered" evidence="1">
    <location>
        <begin position="558"/>
        <end position="586"/>
    </location>
</feature>
<feature type="compositionally biased region" description="Polar residues" evidence="1">
    <location>
        <begin position="1281"/>
        <end position="1293"/>
    </location>
</feature>
<evidence type="ECO:0000256" key="1">
    <source>
        <dbReference type="SAM" id="MobiDB-lite"/>
    </source>
</evidence>
<feature type="compositionally biased region" description="Low complexity" evidence="1">
    <location>
        <begin position="1098"/>
        <end position="1109"/>
    </location>
</feature>
<evidence type="ECO:0000313" key="4">
    <source>
        <dbReference type="Proteomes" id="UP001164286"/>
    </source>
</evidence>
<keyword evidence="4" id="KW-1185">Reference proteome</keyword>
<dbReference type="SUPFAM" id="SSF57959">
    <property type="entry name" value="Leucine zipper domain"/>
    <property type="match status" value="1"/>
</dbReference>
<feature type="region of interest" description="Disordered" evidence="1">
    <location>
        <begin position="181"/>
        <end position="245"/>
    </location>
</feature>
<feature type="compositionally biased region" description="Acidic residues" evidence="1">
    <location>
        <begin position="1434"/>
        <end position="1444"/>
    </location>
</feature>
<feature type="domain" description="BZIP" evidence="2">
    <location>
        <begin position="1458"/>
        <end position="1473"/>
    </location>
</feature>
<dbReference type="InterPro" id="IPR046347">
    <property type="entry name" value="bZIP_sf"/>
</dbReference>
<protein>
    <recommendedName>
        <fullName evidence="2">BZIP domain-containing protein</fullName>
    </recommendedName>
</protein>
<feature type="compositionally biased region" description="Basic and acidic residues" evidence="1">
    <location>
        <begin position="1508"/>
        <end position="1534"/>
    </location>
</feature>
<dbReference type="CDD" id="cd14688">
    <property type="entry name" value="bZIP_YAP"/>
    <property type="match status" value="1"/>
</dbReference>
<dbReference type="Gene3D" id="1.20.5.170">
    <property type="match status" value="1"/>
</dbReference>
<dbReference type="GO" id="GO:0003700">
    <property type="term" value="F:DNA-binding transcription factor activity"/>
    <property type="evidence" value="ECO:0007669"/>
    <property type="project" value="InterPro"/>
</dbReference>
<gene>
    <name evidence="3" type="ORF">MKK02DRAFT_29818</name>
</gene>
<feature type="compositionally biased region" description="Low complexity" evidence="1">
    <location>
        <begin position="421"/>
        <end position="449"/>
    </location>
</feature>
<proteinExistence type="predicted"/>
<feature type="compositionally biased region" description="Pro residues" evidence="1">
    <location>
        <begin position="1264"/>
        <end position="1274"/>
    </location>
</feature>
<dbReference type="Proteomes" id="UP001164286">
    <property type="component" value="Unassembled WGS sequence"/>
</dbReference>
<feature type="compositionally biased region" description="Gly residues" evidence="1">
    <location>
        <begin position="1158"/>
        <end position="1170"/>
    </location>
</feature>
<dbReference type="CDD" id="cd14686">
    <property type="entry name" value="bZIP"/>
    <property type="match status" value="1"/>
</dbReference>
<comment type="caution">
    <text evidence="3">The sequence shown here is derived from an EMBL/GenBank/DDBJ whole genome shotgun (WGS) entry which is preliminary data.</text>
</comment>
<evidence type="ECO:0000313" key="3">
    <source>
        <dbReference type="EMBL" id="KAI9639851.1"/>
    </source>
</evidence>
<name>A0AA38HHJ4_9TREE</name>
<evidence type="ECO:0000259" key="2">
    <source>
        <dbReference type="PROSITE" id="PS00036"/>
    </source>
</evidence>
<reference evidence="3" key="1">
    <citation type="journal article" date="2022" name="G3 (Bethesda)">
        <title>High quality genome of the basidiomycete yeast Dioszegia hungarica PDD-24b-2 isolated from cloud water.</title>
        <authorList>
            <person name="Jarrige D."/>
            <person name="Haridas S."/>
            <person name="Bleykasten-Grosshans C."/>
            <person name="Joly M."/>
            <person name="Nadalig T."/>
            <person name="Sancelme M."/>
            <person name="Vuilleumier S."/>
            <person name="Grigoriev I.V."/>
            <person name="Amato P."/>
            <person name="Bringel F."/>
        </authorList>
    </citation>
    <scope>NUCLEOTIDE SEQUENCE</scope>
    <source>
        <strain evidence="3">PDD-24b-2</strain>
    </source>
</reference>
<feature type="domain" description="BZIP" evidence="2">
    <location>
        <begin position="519"/>
        <end position="534"/>
    </location>
</feature>
<feature type="region of interest" description="Disordered" evidence="1">
    <location>
        <begin position="992"/>
        <end position="1013"/>
    </location>
</feature>
<sequence>MARAKGCLEELCGSCGWCILAAPRVSSEYNKVMSGEGAAGAGPSVGKPNSNVKDPRTVLRYASRRTSKPTAPPRAGSIRSMHVYHTRSCKATEQPRAACIRARVVQVGAGLGGRNFTARVPGKAALRLLEYKPAQISHKHSQHSSASNQNSLEMFDIPASHEQYHRDMSRLQRERLALVRQGAAEGTHDPSARSAAPHAPPLGLHIDTSSHPSPLPSLSHSVSPPSDWPGPSTGSDSHYTPVPSRHSIDGAMDAFQSNTDVGALSLDLFGSMSKPDALPSADWSFDGSYQYQPHLQPFSSDYPQSYDFSLPSWLPGANLHQQNVLSSSLPAPLPYQSIPTLPAAEAPYAYGNQASSAAGPGPFTTDSTRSSIDEHMSAVFSINPQQLVLEPTGATSSHFSTESVFGGQDLATASAAGGGAAPSTARSPSRSQSPPSRRPSSSSSSLGSPLDTFKPRRYSDNLGVARRYADDAPEAGGTGRVSLDDTVVVGAVKKGRRRKIFKQGEIAPEWESVTDPKERRKLQNRIAQRNFRKRTKSVATEAEMSADAVQSDELRLSHKVPRGAGASPRRNAKPARRAPAGEARDEGDIEVPGASVCLCGVVFRLTKTLSIACTSHNSLIVRSDGQGRVPTARQCGMRRQLRRIGGVTGNIQLGLRAAEGGLSLMAGVSIDLYGSQSWATSGKDNGSGEGRTGTMICKAGSGKIPTKRGSQEGGKCGIKGHVRTTLLQYARRPASETAQCTLSPFFQTHISSVLIAPEPPVGALSSLLPCCRGIRRQASEPHARRMAFLLPVTPSQRAGFRPVERWSAPTLREKKRYKSKQAFAALPLRGHLSAGSAASKSEINHRCRNAQKFQAGSRPGPGLFGSPQVFGKPARSAFLGVLTWTLSCDRAAALRFRVEDHLGRSRQIWRGESQQQSSVGSLEEFEATNYIDQTAKPHIVPRGSGKVEPKIYSIYWQSASYLILLWLAPLATPGKSGADGIRVALASSPPRKLARPPHFTNSPVTPRNPDFPHPKPKRLPLVYSLLYFDLTPPIPPVSVHRRCFPLPTPAPPYRSHTQPLATLSTPPTLALQHHLYPTMWAARYVETNLTPPPRAEGPEAPASPARPGPVARGWSSVEGMRDGNVDGYSEERLPEALRRPGSGKRRESGRDQDERGAEGGGGFSGQGGGWSARREDAGRGGEGEEDRASYWSSRHHGDPYLGSDQHHHHHHQRSEDGRQRQHQQQRQRPSQSLTDPAQYQSQQQSQYQSQSQFQYQSQQQRPYPARPPPLPLPDKPTSNPDVTSPNTSDQSASMHIDHIMGSTTVRSHLISDEKVPTRGHPAAEQSSAPESPSISSPLPAAILNWRKSLPSSGTTTAVQSSVTPVTSDGIRSGYAAPRRAAPRRHSGYADPASHPYSPAGSPLTSHARLYTSSADSRTAAGARGYDGDVRMGDAEDGDEEEEEWPGASDDGGLSMKEKRKAQNRIAQTKYRARAKLQTQEAADYLETLETLNRTQTEQLAEQASMIQRLKEENEALRRERDRSGRRKDLESDGH</sequence>
<feature type="region of interest" description="Disordered" evidence="1">
    <location>
        <begin position="1502"/>
        <end position="1534"/>
    </location>
</feature>